<evidence type="ECO:0000313" key="2">
    <source>
        <dbReference type="RefSeq" id="XP_059605355.1"/>
    </source>
</evidence>
<reference evidence="2" key="2">
    <citation type="submission" date="2025-08" db="UniProtKB">
        <authorList>
            <consortium name="RefSeq"/>
        </authorList>
    </citation>
    <scope>IDENTIFICATION</scope>
</reference>
<dbReference type="VEuPathDB" id="FungiDB:An07g03840"/>
<evidence type="ECO:0000256" key="1">
    <source>
        <dbReference type="SAM" id="Phobius"/>
    </source>
</evidence>
<keyword evidence="1" id="KW-1133">Transmembrane helix</keyword>
<dbReference type="GeneID" id="84591350"/>
<reference evidence="2" key="1">
    <citation type="submission" date="2025-02" db="EMBL/GenBank/DDBJ databases">
        <authorList>
            <consortium name="NCBI Genome Project"/>
        </authorList>
    </citation>
    <scope>NUCLEOTIDE SEQUENCE</scope>
</reference>
<feature type="transmembrane region" description="Helical" evidence="1">
    <location>
        <begin position="83"/>
        <end position="101"/>
    </location>
</feature>
<gene>
    <name evidence="2" type="ORF">An07g03840</name>
</gene>
<accession>A0AAJ8C022</accession>
<proteinExistence type="predicted"/>
<dbReference type="AlphaFoldDB" id="A0AAJ8C022"/>
<name>A0AAJ8C022_ASPNG</name>
<dbReference type="RefSeq" id="XP_059605355.1">
    <property type="nucleotide sequence ID" value="XM_059748370.1"/>
</dbReference>
<feature type="transmembrane region" description="Helical" evidence="1">
    <location>
        <begin position="113"/>
        <end position="133"/>
    </location>
</feature>
<dbReference type="KEGG" id="ang:An07g03840"/>
<sequence>MSAPGPSFNDKNGSDPFDGVLWFDPLYRVLFRSTDELDLTIAKSTRKALELAQTANPDRLVTLDDRHCRPSLHWNMGMVSINIARWVIASVSFFHSSFLLFSYRVAVMHTAGCVCGWGSLFSFMMVSISFQLVEFPLDGLDEGGRTMLIEGADQSVFIFNLSNPLHAPFT</sequence>
<keyword evidence="1" id="KW-0812">Transmembrane</keyword>
<protein>
    <submittedName>
        <fullName evidence="2">Uncharacterized protein</fullName>
    </submittedName>
</protein>
<organism evidence="2">
    <name type="scientific">Aspergillus niger</name>
    <dbReference type="NCBI Taxonomy" id="5061"/>
    <lineage>
        <taxon>Eukaryota</taxon>
        <taxon>Fungi</taxon>
        <taxon>Dikarya</taxon>
        <taxon>Ascomycota</taxon>
        <taxon>Pezizomycotina</taxon>
        <taxon>Eurotiomycetes</taxon>
        <taxon>Eurotiomycetidae</taxon>
        <taxon>Eurotiales</taxon>
        <taxon>Aspergillaceae</taxon>
        <taxon>Aspergillus</taxon>
        <taxon>Aspergillus subgen. Circumdati</taxon>
    </lineage>
</organism>
<keyword evidence="1" id="KW-0472">Membrane</keyword>